<protein>
    <submittedName>
        <fullName evidence="1">Uncharacterized protein</fullName>
    </submittedName>
</protein>
<dbReference type="Proteomes" id="UP000308092">
    <property type="component" value="Unassembled WGS sequence"/>
</dbReference>
<gene>
    <name evidence="1" type="ORF">EYZ11_007408</name>
</gene>
<evidence type="ECO:0000313" key="1">
    <source>
        <dbReference type="EMBL" id="THC93128.1"/>
    </source>
</evidence>
<dbReference type="AlphaFoldDB" id="A0A4S3JFE1"/>
<reference evidence="1 2" key="1">
    <citation type="submission" date="2019-03" db="EMBL/GenBank/DDBJ databases">
        <title>The genome sequence of a newly discovered highly antifungal drug resistant Aspergillus species, Aspergillus tanneri NIH 1004.</title>
        <authorList>
            <person name="Mounaud S."/>
            <person name="Singh I."/>
            <person name="Joardar V."/>
            <person name="Pakala S."/>
            <person name="Pakala S."/>
            <person name="Venepally P."/>
            <person name="Hoover J."/>
            <person name="Nierman W."/>
            <person name="Chung J."/>
            <person name="Losada L."/>
        </authorList>
    </citation>
    <scope>NUCLEOTIDE SEQUENCE [LARGE SCALE GENOMIC DNA]</scope>
    <source>
        <strain evidence="1 2">NIH1004</strain>
    </source>
</reference>
<dbReference type="EMBL" id="SOSA01000285">
    <property type="protein sequence ID" value="THC93128.1"/>
    <property type="molecule type" value="Genomic_DNA"/>
</dbReference>
<evidence type="ECO:0000313" key="2">
    <source>
        <dbReference type="Proteomes" id="UP000308092"/>
    </source>
</evidence>
<accession>A0A4S3JFE1</accession>
<dbReference type="VEuPathDB" id="FungiDB:EYZ11_007408"/>
<sequence>MNFQVLLVTSYLQSAKDPKRVSM</sequence>
<keyword evidence="2" id="KW-1185">Reference proteome</keyword>
<name>A0A4S3JFE1_9EURO</name>
<comment type="caution">
    <text evidence="1">The sequence shown here is derived from an EMBL/GenBank/DDBJ whole genome shotgun (WGS) entry which is preliminary data.</text>
</comment>
<proteinExistence type="predicted"/>
<organism evidence="1 2">
    <name type="scientific">Aspergillus tanneri</name>
    <dbReference type="NCBI Taxonomy" id="1220188"/>
    <lineage>
        <taxon>Eukaryota</taxon>
        <taxon>Fungi</taxon>
        <taxon>Dikarya</taxon>
        <taxon>Ascomycota</taxon>
        <taxon>Pezizomycotina</taxon>
        <taxon>Eurotiomycetes</taxon>
        <taxon>Eurotiomycetidae</taxon>
        <taxon>Eurotiales</taxon>
        <taxon>Aspergillaceae</taxon>
        <taxon>Aspergillus</taxon>
        <taxon>Aspergillus subgen. Circumdati</taxon>
    </lineage>
</organism>